<dbReference type="AlphaFoldDB" id="A0A0R3SV61"/>
<evidence type="ECO:0000313" key="13">
    <source>
        <dbReference type="Proteomes" id="UP000321570"/>
    </source>
</evidence>
<dbReference type="GO" id="GO:0005921">
    <property type="term" value="C:gap junction"/>
    <property type="evidence" value="ECO:0007669"/>
    <property type="project" value="UniProtKB-UniRule"/>
</dbReference>
<evidence type="ECO:0000313" key="12">
    <source>
        <dbReference type="Proteomes" id="UP000274504"/>
    </source>
</evidence>
<evidence type="ECO:0000256" key="6">
    <source>
        <dbReference type="ARBA" id="ARBA00023065"/>
    </source>
</evidence>
<reference evidence="14" key="1">
    <citation type="submission" date="2017-02" db="UniProtKB">
        <authorList>
            <consortium name="WormBaseParasite"/>
        </authorList>
    </citation>
    <scope>IDENTIFICATION</scope>
</reference>
<sequence>MIDFQQGRGSRADSMVILEDFSDRLNSIYTPIILLLLATITMANVYFIRPISCAIPGVLKSDFGEFVDSVCWSQGIISRQNISENVESQREVNISFYQWVPFCLLAQAILFYLPHLIWLTLSNCSFGDNLIYLITRAKTAAVTEDALSRAKLVRACADQLYLLSRQHFSTSTSPWSKFQQCLWENGTCGRSCTVEKRMCNHSALYYLLVKVLYILNCIAQVFLAVCLLGQNVSAPNALTGFPELLSGQVYGTRLFPHAGQCAVRIPSMIIRSQSHLATCALPLNVLNEKIYLFLWVWTLAVLTLSVGTTLTWIWRLLMRSHRNSFMRSFLYVSLLTPSPFQTSEAADLGIMACSGACQAASLDGALVERFLTEVVGCDGNFMIRMLRLNAGSIVTGEILVTWWRMFKAIESAEDESEVVEFEPANPQARTFAEMNELGDPLDRKIRRTISYI</sequence>
<evidence type="ECO:0000256" key="4">
    <source>
        <dbReference type="ARBA" id="ARBA00022692"/>
    </source>
</evidence>
<keyword evidence="2 9" id="KW-0813">Transport</keyword>
<dbReference type="PANTHER" id="PTHR11893:SF36">
    <property type="entry name" value="INNEXIN-5"/>
    <property type="match status" value="1"/>
</dbReference>
<dbReference type="WBParaSite" id="HDID_0000943801-mRNA-1">
    <property type="protein sequence ID" value="HDID_0000943801-mRNA-1"/>
    <property type="gene ID" value="HDID_0000943801"/>
</dbReference>
<keyword evidence="3" id="KW-1003">Cell membrane</keyword>
<feature type="transmembrane region" description="Helical" evidence="9">
    <location>
        <begin position="290"/>
        <end position="317"/>
    </location>
</feature>
<keyword evidence="13" id="KW-1185">Reference proteome</keyword>
<keyword evidence="5 9" id="KW-1133">Transmembrane helix</keyword>
<evidence type="ECO:0000256" key="1">
    <source>
        <dbReference type="ARBA" id="ARBA00004651"/>
    </source>
</evidence>
<dbReference type="InterPro" id="IPR000990">
    <property type="entry name" value="Innexin"/>
</dbReference>
<dbReference type="Proteomes" id="UP000274504">
    <property type="component" value="Unassembled WGS sequence"/>
</dbReference>
<comment type="subcellular location">
    <subcellularLocation>
        <location evidence="1 9">Cell membrane</location>
        <topology evidence="1 9">Multi-pass membrane protein</topology>
    </subcellularLocation>
</comment>
<gene>
    <name evidence="9" type="primary">inx</name>
    <name evidence="10" type="ORF">HDID_LOCUS9436</name>
    <name evidence="11" type="ORF">WMSIL1_LOCUS4933</name>
</gene>
<dbReference type="EMBL" id="CABIJS010000144">
    <property type="protein sequence ID" value="VUZ44602.1"/>
    <property type="molecule type" value="Genomic_DNA"/>
</dbReference>
<accession>A0A0R3SV61</accession>
<dbReference type="GO" id="GO:0005243">
    <property type="term" value="F:gap junction channel activity"/>
    <property type="evidence" value="ECO:0007669"/>
    <property type="project" value="TreeGrafter"/>
</dbReference>
<proteinExistence type="inferred from homology"/>
<reference evidence="11 13" key="3">
    <citation type="submission" date="2019-07" db="EMBL/GenBank/DDBJ databases">
        <authorList>
            <person name="Jastrzebski P J."/>
            <person name="Paukszto L."/>
            <person name="Jastrzebski P J."/>
        </authorList>
    </citation>
    <scope>NUCLEOTIDE SEQUENCE [LARGE SCALE GENOMIC DNA]</scope>
    <source>
        <strain evidence="11 13">WMS-il1</strain>
    </source>
</reference>
<evidence type="ECO:0000256" key="9">
    <source>
        <dbReference type="RuleBase" id="RU010713"/>
    </source>
</evidence>
<dbReference type="OrthoDB" id="5867527at2759"/>
<keyword evidence="4 9" id="KW-0812">Transmembrane</keyword>
<dbReference type="GO" id="GO:0034220">
    <property type="term" value="P:monoatomic ion transmembrane transport"/>
    <property type="evidence" value="ECO:0007669"/>
    <property type="project" value="UniProtKB-KW"/>
</dbReference>
<keyword evidence="7 9" id="KW-0472">Membrane</keyword>
<name>A0A0R3SV61_HYMDI</name>
<comment type="caution">
    <text evidence="9">Lacks conserved residue(s) required for the propagation of feature annotation.</text>
</comment>
<dbReference type="Pfam" id="PF00876">
    <property type="entry name" value="Innexin"/>
    <property type="match status" value="1"/>
</dbReference>
<dbReference type="PRINTS" id="PR01262">
    <property type="entry name" value="INNEXIN"/>
</dbReference>
<feature type="transmembrane region" description="Helical" evidence="9">
    <location>
        <begin position="204"/>
        <end position="230"/>
    </location>
</feature>
<dbReference type="EMBL" id="UYSG01011292">
    <property type="protein sequence ID" value="VDL61754.1"/>
    <property type="molecule type" value="Genomic_DNA"/>
</dbReference>
<dbReference type="PANTHER" id="PTHR11893">
    <property type="entry name" value="INNEXIN"/>
    <property type="match status" value="1"/>
</dbReference>
<evidence type="ECO:0000256" key="2">
    <source>
        <dbReference type="ARBA" id="ARBA00022448"/>
    </source>
</evidence>
<dbReference type="PROSITE" id="PS51013">
    <property type="entry name" value="PANNEXIN"/>
    <property type="match status" value="1"/>
</dbReference>
<dbReference type="GO" id="GO:0005886">
    <property type="term" value="C:plasma membrane"/>
    <property type="evidence" value="ECO:0007669"/>
    <property type="project" value="UniProtKB-SubCell"/>
</dbReference>
<reference evidence="10 12" key="2">
    <citation type="submission" date="2018-11" db="EMBL/GenBank/DDBJ databases">
        <authorList>
            <consortium name="Pathogen Informatics"/>
        </authorList>
    </citation>
    <scope>NUCLEOTIDE SEQUENCE [LARGE SCALE GENOMIC DNA]</scope>
</reference>
<evidence type="ECO:0000256" key="8">
    <source>
        <dbReference type="ARBA" id="ARBA00023303"/>
    </source>
</evidence>
<comment type="similarity">
    <text evidence="9">Belongs to the pannexin family.</text>
</comment>
<keyword evidence="8 9" id="KW-0407">Ion channel</keyword>
<feature type="transmembrane region" description="Helical" evidence="9">
    <location>
        <begin position="28"/>
        <end position="47"/>
    </location>
</feature>
<keyword evidence="6 9" id="KW-0406">Ion transport</keyword>
<comment type="function">
    <text evidence="9">Structural component of the gap junctions.</text>
</comment>
<organism evidence="14">
    <name type="scientific">Hymenolepis diminuta</name>
    <name type="common">Rat tapeworm</name>
    <dbReference type="NCBI Taxonomy" id="6216"/>
    <lineage>
        <taxon>Eukaryota</taxon>
        <taxon>Metazoa</taxon>
        <taxon>Spiralia</taxon>
        <taxon>Lophotrochozoa</taxon>
        <taxon>Platyhelminthes</taxon>
        <taxon>Cestoda</taxon>
        <taxon>Eucestoda</taxon>
        <taxon>Cyclophyllidea</taxon>
        <taxon>Hymenolepididae</taxon>
        <taxon>Hymenolepis</taxon>
    </lineage>
</organism>
<dbReference type="STRING" id="6216.A0A0R3SV61"/>
<dbReference type="Proteomes" id="UP000321570">
    <property type="component" value="Unassembled WGS sequence"/>
</dbReference>
<evidence type="ECO:0000256" key="5">
    <source>
        <dbReference type="ARBA" id="ARBA00022989"/>
    </source>
</evidence>
<evidence type="ECO:0000313" key="14">
    <source>
        <dbReference type="WBParaSite" id="HDID_0000943801-mRNA-1"/>
    </source>
</evidence>
<evidence type="ECO:0000313" key="11">
    <source>
        <dbReference type="EMBL" id="VUZ44602.1"/>
    </source>
</evidence>
<evidence type="ECO:0000313" key="10">
    <source>
        <dbReference type="EMBL" id="VDL61754.1"/>
    </source>
</evidence>
<evidence type="ECO:0000256" key="7">
    <source>
        <dbReference type="ARBA" id="ARBA00023136"/>
    </source>
</evidence>
<evidence type="ECO:0000256" key="3">
    <source>
        <dbReference type="ARBA" id="ARBA00022475"/>
    </source>
</evidence>
<protein>
    <recommendedName>
        <fullName evidence="9">Innexin</fullName>
    </recommendedName>
</protein>